<keyword evidence="12" id="KW-0436">Ligase</keyword>
<dbReference type="GO" id="GO:0005737">
    <property type="term" value="C:cytoplasm"/>
    <property type="evidence" value="ECO:0007669"/>
    <property type="project" value="UniProtKB-SubCell"/>
</dbReference>
<feature type="binding site" evidence="10">
    <location>
        <position position="131"/>
    </location>
    <ligand>
        <name>L-histidine</name>
        <dbReference type="ChEBI" id="CHEBI:57595"/>
    </ligand>
</feature>
<dbReference type="GO" id="GO:0016740">
    <property type="term" value="F:transferase activity"/>
    <property type="evidence" value="ECO:0007669"/>
    <property type="project" value="UniProtKB-ARBA"/>
</dbReference>
<dbReference type="GO" id="GO:0004821">
    <property type="term" value="F:histidine-tRNA ligase activity"/>
    <property type="evidence" value="ECO:0007669"/>
    <property type="project" value="TreeGrafter"/>
</dbReference>
<dbReference type="PANTHER" id="PTHR43707">
    <property type="entry name" value="HISTIDYL-TRNA SYNTHETASE"/>
    <property type="match status" value="1"/>
</dbReference>
<dbReference type="OrthoDB" id="9800814at2"/>
<dbReference type="InterPro" id="IPR045864">
    <property type="entry name" value="aa-tRNA-synth_II/BPL/LPL"/>
</dbReference>
<dbReference type="SUPFAM" id="SSF55681">
    <property type="entry name" value="Class II aaRS and biotin synthetases"/>
    <property type="match status" value="1"/>
</dbReference>
<evidence type="ECO:0000256" key="2">
    <source>
        <dbReference type="ARBA" id="ARBA00004667"/>
    </source>
</evidence>
<dbReference type="PIRSF" id="PIRSF001549">
    <property type="entry name" value="His-tRNA_synth"/>
    <property type="match status" value="1"/>
</dbReference>
<reference evidence="12 13" key="1">
    <citation type="submission" date="2018-06" db="EMBL/GenBank/DDBJ databases">
        <authorList>
            <person name="Strepis N."/>
        </authorList>
    </citation>
    <scope>NUCLEOTIDE SEQUENCE [LARGE SCALE GENOMIC DNA]</scope>
    <source>
        <strain evidence="12">LUCI</strain>
    </source>
</reference>
<comment type="miscellaneous">
    <text evidence="9">This function is generally fulfilled by the C-terminal part of HisG, which is missing in some bacteria such as this one.</text>
</comment>
<dbReference type="InterPro" id="IPR004516">
    <property type="entry name" value="HisRS/HisZ"/>
</dbReference>
<name>A0A498R6H2_9FIRM</name>
<keyword evidence="5 9" id="KW-0963">Cytoplasm</keyword>
<comment type="similarity">
    <text evidence="3 9">Belongs to the class-II aminoacyl-tRNA synthetase family. HisZ subfamily.</text>
</comment>
<dbReference type="Gene3D" id="3.30.930.10">
    <property type="entry name" value="Bira Bifunctional Protein, Domain 2"/>
    <property type="match status" value="1"/>
</dbReference>
<dbReference type="Pfam" id="PF13393">
    <property type="entry name" value="tRNA-synt_His"/>
    <property type="match status" value="1"/>
</dbReference>
<evidence type="ECO:0000256" key="3">
    <source>
        <dbReference type="ARBA" id="ARBA00005539"/>
    </source>
</evidence>
<feature type="binding site" evidence="10">
    <location>
        <position position="127"/>
    </location>
    <ligand>
        <name>L-histidine</name>
        <dbReference type="ChEBI" id="CHEBI:57595"/>
    </ligand>
</feature>
<evidence type="ECO:0000256" key="5">
    <source>
        <dbReference type="ARBA" id="ARBA00022490"/>
    </source>
</evidence>
<feature type="binding site" evidence="10">
    <location>
        <begin position="83"/>
        <end position="85"/>
    </location>
    <ligand>
        <name>L-histidine</name>
        <dbReference type="ChEBI" id="CHEBI:57595"/>
    </ligand>
</feature>
<dbReference type="AlphaFoldDB" id="A0A498R6H2"/>
<feature type="binding site" evidence="10">
    <location>
        <position position="113"/>
    </location>
    <ligand>
        <name>L-histidine</name>
        <dbReference type="ChEBI" id="CHEBI:57595"/>
    </ligand>
</feature>
<dbReference type="PROSITE" id="PS50862">
    <property type="entry name" value="AA_TRNA_LIGASE_II"/>
    <property type="match status" value="1"/>
</dbReference>
<dbReference type="GO" id="GO:0000105">
    <property type="term" value="P:L-histidine biosynthetic process"/>
    <property type="evidence" value="ECO:0007669"/>
    <property type="project" value="UniProtKB-UniRule"/>
</dbReference>
<organism evidence="12 13">
    <name type="scientific">Lucifera butyrica</name>
    <dbReference type="NCBI Taxonomy" id="1351585"/>
    <lineage>
        <taxon>Bacteria</taxon>
        <taxon>Bacillati</taxon>
        <taxon>Bacillota</taxon>
        <taxon>Negativicutes</taxon>
        <taxon>Veillonellales</taxon>
        <taxon>Veillonellaceae</taxon>
        <taxon>Lucifera</taxon>
    </lineage>
</organism>
<evidence type="ECO:0000259" key="11">
    <source>
        <dbReference type="PROSITE" id="PS50862"/>
    </source>
</evidence>
<comment type="subunit">
    <text evidence="9">Heteromultimer composed of HisG and HisZ subunits.</text>
</comment>
<evidence type="ECO:0000256" key="6">
    <source>
        <dbReference type="ARBA" id="ARBA00022605"/>
    </source>
</evidence>
<dbReference type="GO" id="GO:0006427">
    <property type="term" value="P:histidyl-tRNA aminoacylation"/>
    <property type="evidence" value="ECO:0007669"/>
    <property type="project" value="TreeGrafter"/>
</dbReference>
<comment type="function">
    <text evidence="8 9">Required for the first step of histidine biosynthesis. May allow the feedback regulation of ATP phosphoribosyltransferase activity by histidine.</text>
</comment>
<gene>
    <name evidence="9" type="primary">hisZ</name>
    <name evidence="12" type="ORF">LUCI_1073</name>
</gene>
<sequence>MKQNDMVLKIPYGTRDFLPQEAKRKRMIENAIAGLFTRWGYDEVVTPTFEYAETLVAGAGNDILQDMFKFFDKSNQILVLRPDMTTPIARVAATRLKEDVLPVKLFYLTNVFRYEQAQAGRQCEFYQAGVELLGGADAAADAEVVALAVESMLEAGLQNFQISLGQVRFINGIMEESGLSAGERQLVKHFMVSRDLVGLGEVLQKSALDAAAQELLQNIPLFYGKEDMLNRVYGLVRNETSRQALTNLSSIYQLLTAYGVEKYVNFDLGIIRDFDYYTGMVFEGYTPGLGFPLCGGGRYDKMLASFGVDCPATGFALGIERVLLALERQGISVACEPKDIYIGWLAGKLPQAIGEAGRLRRQGRTVELALSPQTEAEAEAERCQKGYGTLLYIGG</sequence>
<keyword evidence="7 9" id="KW-0368">Histidine biosynthesis</keyword>
<dbReference type="InterPro" id="IPR041715">
    <property type="entry name" value="HisRS-like_core"/>
</dbReference>
<evidence type="ECO:0000256" key="8">
    <source>
        <dbReference type="ARBA" id="ARBA00025246"/>
    </source>
</evidence>
<comment type="subcellular location">
    <subcellularLocation>
        <location evidence="1 9">Cytoplasm</location>
    </subcellularLocation>
</comment>
<evidence type="ECO:0000256" key="4">
    <source>
        <dbReference type="ARBA" id="ARBA00020397"/>
    </source>
</evidence>
<accession>A0A498R6H2</accession>
<dbReference type="RefSeq" id="WP_122626826.1">
    <property type="nucleotide sequence ID" value="NZ_UPPP01000059.1"/>
</dbReference>
<dbReference type="GO" id="GO:0140096">
    <property type="term" value="F:catalytic activity, acting on a protein"/>
    <property type="evidence" value="ECO:0007669"/>
    <property type="project" value="UniProtKB-ARBA"/>
</dbReference>
<dbReference type="UniPathway" id="UPA00031">
    <property type="reaction ID" value="UER00006"/>
</dbReference>
<keyword evidence="6 9" id="KW-0028">Amino-acid biosynthesis</keyword>
<keyword evidence="13" id="KW-1185">Reference proteome</keyword>
<evidence type="ECO:0000256" key="7">
    <source>
        <dbReference type="ARBA" id="ARBA00023102"/>
    </source>
</evidence>
<dbReference type="InterPro" id="IPR004517">
    <property type="entry name" value="HisZ"/>
</dbReference>
<dbReference type="EMBL" id="UPPP01000059">
    <property type="protein sequence ID" value="VBB05862.1"/>
    <property type="molecule type" value="Genomic_DNA"/>
</dbReference>
<evidence type="ECO:0000256" key="10">
    <source>
        <dbReference type="PIRSR" id="PIRSR001549-1"/>
    </source>
</evidence>
<dbReference type="InterPro" id="IPR006195">
    <property type="entry name" value="aa-tRNA-synth_II"/>
</dbReference>
<dbReference type="CDD" id="cd00773">
    <property type="entry name" value="HisRS-like_core"/>
    <property type="match status" value="1"/>
</dbReference>
<evidence type="ECO:0000313" key="12">
    <source>
        <dbReference type="EMBL" id="VBB05862.1"/>
    </source>
</evidence>
<evidence type="ECO:0000313" key="13">
    <source>
        <dbReference type="Proteomes" id="UP000277811"/>
    </source>
</evidence>
<dbReference type="PANTHER" id="PTHR43707:SF6">
    <property type="entry name" value="ATP PHOSPHORIBOSYLTRANSFERASE REGULATORY SUBUNIT"/>
    <property type="match status" value="1"/>
</dbReference>
<feature type="binding site" evidence="10">
    <location>
        <position position="272"/>
    </location>
    <ligand>
        <name>L-histidine</name>
        <dbReference type="ChEBI" id="CHEBI:57595"/>
    </ligand>
</feature>
<dbReference type="Proteomes" id="UP000277811">
    <property type="component" value="Unassembled WGS sequence"/>
</dbReference>
<feature type="binding site" evidence="10">
    <location>
        <begin position="276"/>
        <end position="277"/>
    </location>
    <ligand>
        <name>L-histidine</name>
        <dbReference type="ChEBI" id="CHEBI:57595"/>
    </ligand>
</feature>
<dbReference type="HAMAP" id="MF_00125">
    <property type="entry name" value="HisZ"/>
    <property type="match status" value="1"/>
</dbReference>
<evidence type="ECO:0000256" key="9">
    <source>
        <dbReference type="HAMAP-Rule" id="MF_00125"/>
    </source>
</evidence>
<evidence type="ECO:0000256" key="1">
    <source>
        <dbReference type="ARBA" id="ARBA00004496"/>
    </source>
</evidence>
<comment type="pathway">
    <text evidence="2 9">Amino-acid biosynthesis; L-histidine biosynthesis; L-histidine from 5-phospho-alpha-D-ribose 1-diphosphate: step 1/9.</text>
</comment>
<dbReference type="NCBIfam" id="TIGR00443">
    <property type="entry name" value="hisZ_biosyn_reg"/>
    <property type="match status" value="1"/>
</dbReference>
<proteinExistence type="inferred from homology"/>
<keyword evidence="12" id="KW-0030">Aminoacyl-tRNA synthetase</keyword>
<feature type="domain" description="Aminoacyl-transfer RNA synthetases class-II family profile" evidence="11">
    <location>
        <begin position="28"/>
        <end position="337"/>
    </location>
</feature>
<protein>
    <recommendedName>
        <fullName evidence="4 9">ATP phosphoribosyltransferase regulatory subunit</fullName>
    </recommendedName>
</protein>